<reference evidence="5" key="1">
    <citation type="journal article" date="2019" name="Int. J. Syst. Evol. Microbiol.">
        <title>The Global Catalogue of Microorganisms (GCM) 10K type strain sequencing project: providing services to taxonomists for standard genome sequencing and annotation.</title>
        <authorList>
            <consortium name="The Broad Institute Genomics Platform"/>
            <consortium name="The Broad Institute Genome Sequencing Center for Infectious Disease"/>
            <person name="Wu L."/>
            <person name="Ma J."/>
        </authorList>
    </citation>
    <scope>NUCLEOTIDE SEQUENCE [LARGE SCALE GENOMIC DNA]</scope>
    <source>
        <strain evidence="5">KCTC 42217</strain>
    </source>
</reference>
<evidence type="ECO:0000259" key="3">
    <source>
        <dbReference type="Pfam" id="PF10017"/>
    </source>
</evidence>
<dbReference type="Proteomes" id="UP001597387">
    <property type="component" value="Unassembled WGS sequence"/>
</dbReference>
<feature type="domain" description="Histidine-specific methyltransferase SAM-dependent" evidence="3">
    <location>
        <begin position="16"/>
        <end position="322"/>
    </location>
</feature>
<dbReference type="RefSeq" id="WP_255900876.1">
    <property type="nucleotide sequence ID" value="NZ_JAFMZO010000002.1"/>
</dbReference>
<dbReference type="InterPro" id="IPR029063">
    <property type="entry name" value="SAM-dependent_MTases_sf"/>
</dbReference>
<proteinExistence type="predicted"/>
<organism evidence="4 5">
    <name type="scientific">Paradesertivirga mongoliensis</name>
    <dbReference type="NCBI Taxonomy" id="2100740"/>
    <lineage>
        <taxon>Bacteria</taxon>
        <taxon>Pseudomonadati</taxon>
        <taxon>Bacteroidota</taxon>
        <taxon>Sphingobacteriia</taxon>
        <taxon>Sphingobacteriales</taxon>
        <taxon>Sphingobacteriaceae</taxon>
        <taxon>Paradesertivirga</taxon>
    </lineage>
</organism>
<keyword evidence="5" id="KW-1185">Reference proteome</keyword>
<dbReference type="EMBL" id="JBHUHZ010000002">
    <property type="protein sequence ID" value="MFD2163435.1"/>
    <property type="molecule type" value="Genomic_DNA"/>
</dbReference>
<dbReference type="PANTHER" id="PTHR43397:SF1">
    <property type="entry name" value="ERGOTHIONEINE BIOSYNTHESIS PROTEIN 1"/>
    <property type="match status" value="1"/>
</dbReference>
<comment type="caution">
    <text evidence="4">The sequence shown here is derived from an EMBL/GenBank/DDBJ whole genome shotgun (WGS) entry which is preliminary data.</text>
</comment>
<keyword evidence="1" id="KW-0489">Methyltransferase</keyword>
<dbReference type="Pfam" id="PF10017">
    <property type="entry name" value="Methyltransf_33"/>
    <property type="match status" value="1"/>
</dbReference>
<dbReference type="InterPro" id="IPR019257">
    <property type="entry name" value="MeTrfase_dom"/>
</dbReference>
<gene>
    <name evidence="4" type="ORF">ACFSJU_13590</name>
</gene>
<dbReference type="InterPro" id="IPR051128">
    <property type="entry name" value="EgtD_Methyltrsf_superfamily"/>
</dbReference>
<evidence type="ECO:0000256" key="1">
    <source>
        <dbReference type="ARBA" id="ARBA00022603"/>
    </source>
</evidence>
<dbReference type="PANTHER" id="PTHR43397">
    <property type="entry name" value="ERGOTHIONEINE BIOSYNTHESIS PROTEIN 1"/>
    <property type="match status" value="1"/>
</dbReference>
<protein>
    <submittedName>
        <fullName evidence="4">L-histidine N(Alpha)-methyltransferase</fullName>
    </submittedName>
</protein>
<accession>A0ABW4ZNZ5</accession>
<sequence>MNQTSTDKQSESLQTFKQDVINGLRSSPKHLHSKYLYDKRGDKLFQKIMDAEQYYVTDAELEIFNTRCREMLEVANRFEGRFDVIELGAGDALKTTELLKCLTDAGKEITYYPIDISPNIVQVVEKELPERVKSLKIKGIVGDYFVALEEAKTLSKNPKLVLFLGGNIGNMLPADALKFCRELNKHLSKADMVLIGFDLKKNPWTIFNAYNDKEGITREFNLNLLHRINRELDANIKVNQFEHYESYDPETGACKSYLFSLKDQSITIDGAEISFHENEHIFVETSHKYTLEETQAMAKKSGFKPVTQLFDSKNWFTDVIWEKK</sequence>
<dbReference type="Gene3D" id="3.40.50.150">
    <property type="entry name" value="Vaccinia Virus protein VP39"/>
    <property type="match status" value="1"/>
</dbReference>
<evidence type="ECO:0000313" key="5">
    <source>
        <dbReference type="Proteomes" id="UP001597387"/>
    </source>
</evidence>
<name>A0ABW4ZNZ5_9SPHI</name>
<evidence type="ECO:0000313" key="4">
    <source>
        <dbReference type="EMBL" id="MFD2163435.1"/>
    </source>
</evidence>
<dbReference type="PIRSF" id="PIRSF018005">
    <property type="entry name" value="UCP018005"/>
    <property type="match status" value="1"/>
</dbReference>
<keyword evidence="2" id="KW-0808">Transferase</keyword>
<evidence type="ECO:0000256" key="2">
    <source>
        <dbReference type="ARBA" id="ARBA00022679"/>
    </source>
</evidence>
<dbReference type="InterPro" id="IPR017804">
    <property type="entry name" value="MeTrfase_EgtD-like"/>
</dbReference>
<dbReference type="SUPFAM" id="SSF53335">
    <property type="entry name" value="S-adenosyl-L-methionine-dependent methyltransferases"/>
    <property type="match status" value="1"/>
</dbReference>